<gene>
    <name evidence="1" type="ORF">KVA01_15060</name>
</gene>
<dbReference type="RefSeq" id="WP_141269572.1">
    <property type="nucleotide sequence ID" value="NZ_BJNW01000012.1"/>
</dbReference>
<proteinExistence type="predicted"/>
<dbReference type="Proteomes" id="UP000315730">
    <property type="component" value="Unassembled WGS sequence"/>
</dbReference>
<keyword evidence="2" id="KW-1185">Reference proteome</keyword>
<accession>A0A4Y4D2F4</accession>
<name>A0A4Y4D2F4_KOCVA</name>
<evidence type="ECO:0000313" key="2">
    <source>
        <dbReference type="Proteomes" id="UP000315730"/>
    </source>
</evidence>
<dbReference type="AlphaFoldDB" id="A0A4Y4D2F4"/>
<dbReference type="OrthoDB" id="9879015at2"/>
<protein>
    <submittedName>
        <fullName evidence="1">Uncharacterized protein</fullName>
    </submittedName>
</protein>
<evidence type="ECO:0000313" key="1">
    <source>
        <dbReference type="EMBL" id="GEC99351.1"/>
    </source>
</evidence>
<sequence>MSIETPQRARARLGALSRFAASDTARLSDARRDLVAANLKATILQATTGDYSITAAQRDELVRILWANTSPLNEGVAA</sequence>
<dbReference type="EMBL" id="BJNW01000012">
    <property type="protein sequence ID" value="GEC99351.1"/>
    <property type="molecule type" value="Genomic_DNA"/>
</dbReference>
<organism evidence="1 2">
    <name type="scientific">Kocuria varians</name>
    <name type="common">Micrococcus varians</name>
    <dbReference type="NCBI Taxonomy" id="1272"/>
    <lineage>
        <taxon>Bacteria</taxon>
        <taxon>Bacillati</taxon>
        <taxon>Actinomycetota</taxon>
        <taxon>Actinomycetes</taxon>
        <taxon>Micrococcales</taxon>
        <taxon>Micrococcaceae</taxon>
        <taxon>Kocuria</taxon>
    </lineage>
</organism>
<comment type="caution">
    <text evidence="1">The sequence shown here is derived from an EMBL/GenBank/DDBJ whole genome shotgun (WGS) entry which is preliminary data.</text>
</comment>
<reference evidence="1 2" key="1">
    <citation type="submission" date="2019-06" db="EMBL/GenBank/DDBJ databases">
        <title>Whole genome shotgun sequence of Kocuria varians NBRC 15358.</title>
        <authorList>
            <person name="Hosoyama A."/>
            <person name="Uohara A."/>
            <person name="Ohji S."/>
            <person name="Ichikawa N."/>
        </authorList>
    </citation>
    <scope>NUCLEOTIDE SEQUENCE [LARGE SCALE GENOMIC DNA]</scope>
    <source>
        <strain evidence="1 2">NBRC 15358</strain>
    </source>
</reference>